<sequence length="62" mass="7149">MEEENLHQLVVVLQDIKQELSSIAESLHTLAYTPPNQMQSFHGIEEKLRRIGSFVEDLSLKK</sequence>
<protein>
    <submittedName>
        <fullName evidence="1">Uncharacterized protein</fullName>
    </submittedName>
</protein>
<reference evidence="2" key="1">
    <citation type="journal article" date="2019" name="Int. J. Syst. Evol. Microbiol.">
        <title>The Global Catalogue of Microorganisms (GCM) 10K type strain sequencing project: providing services to taxonomists for standard genome sequencing and annotation.</title>
        <authorList>
            <consortium name="The Broad Institute Genomics Platform"/>
            <consortium name="The Broad Institute Genome Sequencing Center for Infectious Disease"/>
            <person name="Wu L."/>
            <person name="Ma J."/>
        </authorList>
    </citation>
    <scope>NUCLEOTIDE SEQUENCE [LARGE SCALE GENOMIC DNA]</scope>
    <source>
        <strain evidence="2">CCUG 54527</strain>
    </source>
</reference>
<accession>A0ABW1L0W6</accession>
<gene>
    <name evidence="1" type="ORF">ACFPYN_00510</name>
</gene>
<dbReference type="RefSeq" id="WP_377731917.1">
    <property type="nucleotide sequence ID" value="NZ_JBHSRI010000002.1"/>
</dbReference>
<organism evidence="1 2">
    <name type="scientific">Paenisporosarcina macmurdoensis</name>
    <dbReference type="NCBI Taxonomy" id="212659"/>
    <lineage>
        <taxon>Bacteria</taxon>
        <taxon>Bacillati</taxon>
        <taxon>Bacillota</taxon>
        <taxon>Bacilli</taxon>
        <taxon>Bacillales</taxon>
        <taxon>Caryophanaceae</taxon>
        <taxon>Paenisporosarcina</taxon>
    </lineage>
</organism>
<proteinExistence type="predicted"/>
<dbReference type="Proteomes" id="UP001596170">
    <property type="component" value="Unassembled WGS sequence"/>
</dbReference>
<dbReference type="EMBL" id="JBHSRI010000002">
    <property type="protein sequence ID" value="MFC6037921.1"/>
    <property type="molecule type" value="Genomic_DNA"/>
</dbReference>
<comment type="caution">
    <text evidence="1">The sequence shown here is derived from an EMBL/GenBank/DDBJ whole genome shotgun (WGS) entry which is preliminary data.</text>
</comment>
<name>A0ABW1L0W6_9BACL</name>
<keyword evidence="2" id="KW-1185">Reference proteome</keyword>
<evidence type="ECO:0000313" key="1">
    <source>
        <dbReference type="EMBL" id="MFC6037921.1"/>
    </source>
</evidence>
<evidence type="ECO:0000313" key="2">
    <source>
        <dbReference type="Proteomes" id="UP001596170"/>
    </source>
</evidence>